<feature type="chain" id="PRO_5011958804" description="Squalene cyclase C-terminal domain-containing protein" evidence="1">
    <location>
        <begin position="27"/>
        <end position="477"/>
    </location>
</feature>
<proteinExistence type="predicted"/>
<keyword evidence="1" id="KW-0732">Signal</keyword>
<dbReference type="EMBL" id="CP019607">
    <property type="protein sequence ID" value="AQP51858.1"/>
    <property type="molecule type" value="Genomic_DNA"/>
</dbReference>
<feature type="signal peptide" evidence="1">
    <location>
        <begin position="1"/>
        <end position="26"/>
    </location>
</feature>
<dbReference type="STRING" id="399497.BW733_14515"/>
<dbReference type="KEGG" id="tfa:BW733_14515"/>
<evidence type="ECO:0000313" key="2">
    <source>
        <dbReference type="EMBL" id="AQP51858.1"/>
    </source>
</evidence>
<evidence type="ECO:0008006" key="4">
    <source>
        <dbReference type="Google" id="ProtNLM"/>
    </source>
</evidence>
<evidence type="ECO:0000313" key="3">
    <source>
        <dbReference type="Proteomes" id="UP000188235"/>
    </source>
</evidence>
<dbReference type="RefSeq" id="WP_077351541.1">
    <property type="nucleotide sequence ID" value="NZ_CP019607.1"/>
</dbReference>
<dbReference type="Proteomes" id="UP000188235">
    <property type="component" value="Chromosome"/>
</dbReference>
<gene>
    <name evidence="2" type="ORF">BW733_14515</name>
</gene>
<dbReference type="Gene3D" id="1.50.10.20">
    <property type="match status" value="1"/>
</dbReference>
<organism evidence="2 3">
    <name type="scientific">Tessaracoccus flavescens</name>
    <dbReference type="NCBI Taxonomy" id="399497"/>
    <lineage>
        <taxon>Bacteria</taxon>
        <taxon>Bacillati</taxon>
        <taxon>Actinomycetota</taxon>
        <taxon>Actinomycetes</taxon>
        <taxon>Propionibacteriales</taxon>
        <taxon>Propionibacteriaceae</taxon>
        <taxon>Tessaracoccus</taxon>
    </lineage>
</organism>
<protein>
    <recommendedName>
        <fullName evidence="4">Squalene cyclase C-terminal domain-containing protein</fullName>
    </recommendedName>
</protein>
<dbReference type="OrthoDB" id="3725884at2"/>
<dbReference type="SUPFAM" id="SSF48239">
    <property type="entry name" value="Terpenoid cyclases/Protein prenyltransferases"/>
    <property type="match status" value="1"/>
</dbReference>
<dbReference type="InterPro" id="IPR008930">
    <property type="entry name" value="Terpenoid_cyclase/PrenylTrfase"/>
</dbReference>
<evidence type="ECO:0000256" key="1">
    <source>
        <dbReference type="SAM" id="SignalP"/>
    </source>
</evidence>
<keyword evidence="3" id="KW-1185">Reference proteome</keyword>
<name>A0A1Q2D0D5_9ACTN</name>
<reference evidence="2 3" key="1">
    <citation type="journal article" date="2008" name="Int. J. Syst. Evol. Microbiol.">
        <title>Tessaracoccus flavescens sp. nov., isolated from marine sediment.</title>
        <authorList>
            <person name="Lee D.W."/>
            <person name="Lee S.D."/>
        </authorList>
    </citation>
    <scope>NUCLEOTIDE SEQUENCE [LARGE SCALE GENOMIC DNA]</scope>
    <source>
        <strain evidence="2 3">SST-39T</strain>
    </source>
</reference>
<dbReference type="AlphaFoldDB" id="A0A1Q2D0D5"/>
<accession>A0A1Q2D0D5</accession>
<sequence length="477" mass="49977">MRARARLLTAALVAGVAIAPSLPANAESHDADRAVAAVAWMAKQTSAKHKMLESVAGTADPGLTLDAVLAGLAAGAPQATTDGWLKAAEGPFKERVMANANYGTQQDNGMIAKALVALSASGRSTTSYDGINPRALTAASFNGSGEAGWSKGTNAFGQGYAMIGLARTGTLPASTVSFVAGKQCADGGFPMNFTAGKGCTAQSDPDGTALLVMGLRAAKAKGIKAADAPLTKAVGYLKKLQRGNGSYWGAPVYTEVENANTTGLVAAALSDLDSGTVARTRTWMGSMTITSGADSGAIAYSAADKAKGITNLNRGTWVRATTQGLFSYAPVDFYRLKRGGFDVYSTPGQHTLNGRQWRTSCEKYSATTRCRTDIQATVIKQAANGSFYASNGWTFNNLTYQPSARAIWKGNPLATPGTHVVNGRKWFTECDNAKTGRNGCRSYTETSYISNVAKPGQPARYAWTKGMVFNNIVRFTG</sequence>